<organism evidence="2 3">
    <name type="scientific">Hymenobacter polaris</name>
    <dbReference type="NCBI Taxonomy" id="2682546"/>
    <lineage>
        <taxon>Bacteria</taxon>
        <taxon>Pseudomonadati</taxon>
        <taxon>Bacteroidota</taxon>
        <taxon>Cytophagia</taxon>
        <taxon>Cytophagales</taxon>
        <taxon>Hymenobacteraceae</taxon>
        <taxon>Hymenobacter</taxon>
    </lineage>
</organism>
<feature type="signal peptide" evidence="1">
    <location>
        <begin position="1"/>
        <end position="21"/>
    </location>
</feature>
<evidence type="ECO:0000256" key="1">
    <source>
        <dbReference type="SAM" id="SignalP"/>
    </source>
</evidence>
<evidence type="ECO:0008006" key="4">
    <source>
        <dbReference type="Google" id="ProtNLM"/>
    </source>
</evidence>
<dbReference type="Proteomes" id="UP000559626">
    <property type="component" value="Unassembled WGS sequence"/>
</dbReference>
<feature type="chain" id="PRO_5030822109" description="GOLD domain-containing protein" evidence="1">
    <location>
        <begin position="22"/>
        <end position="135"/>
    </location>
</feature>
<keyword evidence="3" id="KW-1185">Reference proteome</keyword>
<name>A0A7Y0AFN1_9BACT</name>
<protein>
    <recommendedName>
        <fullName evidence="4">GOLD domain-containing protein</fullName>
    </recommendedName>
</protein>
<evidence type="ECO:0000313" key="3">
    <source>
        <dbReference type="Proteomes" id="UP000559626"/>
    </source>
</evidence>
<gene>
    <name evidence="2" type="ORF">HHL22_14610</name>
</gene>
<keyword evidence="1" id="KW-0732">Signal</keyword>
<dbReference type="AlphaFoldDB" id="A0A7Y0AFN1"/>
<dbReference type="EMBL" id="JABBGH010000002">
    <property type="protein sequence ID" value="NML66441.1"/>
    <property type="molecule type" value="Genomic_DNA"/>
</dbReference>
<reference evidence="2 3" key="1">
    <citation type="submission" date="2020-04" db="EMBL/GenBank/DDBJ databases">
        <title>Hymenobacter polaris sp. nov., isolated from Arctic soil.</title>
        <authorList>
            <person name="Dahal R.H."/>
        </authorList>
    </citation>
    <scope>NUCLEOTIDE SEQUENCE [LARGE SCALE GENOMIC DNA]</scope>
    <source>
        <strain evidence="2 3">RP-2-7</strain>
    </source>
</reference>
<comment type="caution">
    <text evidence="2">The sequence shown here is derived from an EMBL/GenBank/DDBJ whole genome shotgun (WGS) entry which is preliminary data.</text>
</comment>
<evidence type="ECO:0000313" key="2">
    <source>
        <dbReference type="EMBL" id="NML66441.1"/>
    </source>
</evidence>
<dbReference type="RefSeq" id="WP_169532082.1">
    <property type="nucleotide sequence ID" value="NZ_JABBGH010000002.1"/>
</dbReference>
<sequence>MKLSLLTGLLTATLALPGCLAVSEPVCQSTILVPITTATGPRTATVGQAVTYNLVYSIGNDCGTFGNIVTNTINNTDGTTVQQVGVNGSYTGCSCNATTTSSQTTYQFTPTKAGTYYVQFLTTNNAYLTDTLTVR</sequence>
<accession>A0A7Y0AFN1</accession>
<proteinExistence type="predicted"/>